<reference evidence="1" key="2">
    <citation type="journal article" date="2024" name="Antonie Van Leeuwenhoek">
        <title>Roseihalotalea indica gen. nov., sp. nov., a halophilic Bacteroidetes from mesopelagic Southwest Indian Ocean with higher carbohydrate metabolic potential.</title>
        <authorList>
            <person name="Chen B."/>
            <person name="Zhang M."/>
            <person name="Lin D."/>
            <person name="Ye J."/>
            <person name="Tang K."/>
        </authorList>
    </citation>
    <scope>NUCLEOTIDE SEQUENCE</scope>
    <source>
        <strain evidence="1">TK19036</strain>
    </source>
</reference>
<reference evidence="1" key="1">
    <citation type="journal article" date="2023" name="Comput. Struct. Biotechnol. J.">
        <title>Discovery of a novel marine Bacteroidetes with a rich repertoire of carbohydrate-active enzymes.</title>
        <authorList>
            <person name="Chen B."/>
            <person name="Liu G."/>
            <person name="Chen Q."/>
            <person name="Wang H."/>
            <person name="Liu L."/>
            <person name="Tang K."/>
        </authorList>
    </citation>
    <scope>NUCLEOTIDE SEQUENCE</scope>
    <source>
        <strain evidence="1">TK19036</strain>
    </source>
</reference>
<protein>
    <submittedName>
        <fullName evidence="1">Four helix bundle protein</fullName>
    </submittedName>
</protein>
<sequence>MSEEGKGADNPIREKSFAFAVRIVRLYQHLSGEKKEFVISKQLLKSGTSIGANVEEGIGGISKKDFRAKLSIAYKEARETKYWLRLLHATDYITENAYDSLMKDCEELLKILYVIVKKSGE</sequence>
<dbReference type="PANTHER" id="PTHR38471:SF2">
    <property type="entry name" value="FOUR HELIX BUNDLE PROTEIN"/>
    <property type="match status" value="1"/>
</dbReference>
<dbReference type="InterPro" id="IPR012657">
    <property type="entry name" value="23S_rRNA-intervening_sequence"/>
</dbReference>
<accession>A0AA49JJT9</accession>
<name>A0AA49JJT9_9BACT</name>
<dbReference type="EMBL" id="CP120682">
    <property type="protein sequence ID" value="WKN39974.1"/>
    <property type="molecule type" value="Genomic_DNA"/>
</dbReference>
<evidence type="ECO:0000313" key="1">
    <source>
        <dbReference type="EMBL" id="WKN39974.1"/>
    </source>
</evidence>
<proteinExistence type="predicted"/>
<dbReference type="PANTHER" id="PTHR38471">
    <property type="entry name" value="FOUR HELIX BUNDLE PROTEIN"/>
    <property type="match status" value="1"/>
</dbReference>
<dbReference type="Pfam" id="PF05635">
    <property type="entry name" value="23S_rRNA_IVP"/>
    <property type="match status" value="1"/>
</dbReference>
<dbReference type="AlphaFoldDB" id="A0AA49JJT9"/>
<dbReference type="Gene3D" id="1.20.1440.60">
    <property type="entry name" value="23S rRNA-intervening sequence"/>
    <property type="match status" value="1"/>
</dbReference>
<dbReference type="InterPro" id="IPR036583">
    <property type="entry name" value="23S_rRNA_IVS_sf"/>
</dbReference>
<organism evidence="1">
    <name type="scientific">Roseihalotalea indica</name>
    <dbReference type="NCBI Taxonomy" id="2867963"/>
    <lineage>
        <taxon>Bacteria</taxon>
        <taxon>Pseudomonadati</taxon>
        <taxon>Bacteroidota</taxon>
        <taxon>Cytophagia</taxon>
        <taxon>Cytophagales</taxon>
        <taxon>Catalimonadaceae</taxon>
        <taxon>Roseihalotalea</taxon>
    </lineage>
</organism>
<dbReference type="SUPFAM" id="SSF158446">
    <property type="entry name" value="IVS-encoded protein-like"/>
    <property type="match status" value="1"/>
</dbReference>
<gene>
    <name evidence="1" type="ORF">K4G66_14870</name>
</gene>
<dbReference type="NCBIfam" id="TIGR02436">
    <property type="entry name" value="four helix bundle protein"/>
    <property type="match status" value="1"/>
</dbReference>
<dbReference type="PIRSF" id="PIRSF035652">
    <property type="entry name" value="CHP02436"/>
    <property type="match status" value="1"/>
</dbReference>